<dbReference type="Pfam" id="PF01546">
    <property type="entry name" value="Peptidase_M20"/>
    <property type="match status" value="1"/>
</dbReference>
<comment type="caution">
    <text evidence="7">The sequence shown here is derived from an EMBL/GenBank/DDBJ whole genome shotgun (WGS) entry which is preliminary data.</text>
</comment>
<reference evidence="7 8" key="1">
    <citation type="submission" date="2017-06" db="EMBL/GenBank/DDBJ databases">
        <title>Novel microbial phyla capable of carbon fixation and sulfur reduction in deep-sea sediments.</title>
        <authorList>
            <person name="Huang J."/>
            <person name="Baker B."/>
            <person name="Wang Y."/>
        </authorList>
    </citation>
    <scope>NUCLEOTIDE SEQUENCE [LARGE SCALE GENOMIC DNA]</scope>
    <source>
        <strain evidence="7">B3_LCP</strain>
    </source>
</reference>
<evidence type="ECO:0000256" key="3">
    <source>
        <dbReference type="ARBA" id="ARBA00022723"/>
    </source>
</evidence>
<evidence type="ECO:0000256" key="2">
    <source>
        <dbReference type="ARBA" id="ARBA00022670"/>
    </source>
</evidence>
<evidence type="ECO:0000256" key="4">
    <source>
        <dbReference type="ARBA" id="ARBA00022801"/>
    </source>
</evidence>
<dbReference type="InterPro" id="IPR001261">
    <property type="entry name" value="ArgE/DapE_CS"/>
</dbReference>
<evidence type="ECO:0000313" key="8">
    <source>
        <dbReference type="Proteomes" id="UP000319619"/>
    </source>
</evidence>
<evidence type="ECO:0000313" key="7">
    <source>
        <dbReference type="EMBL" id="TKJ41286.1"/>
    </source>
</evidence>
<feature type="domain" description="Peptidase M20 dimerisation" evidence="6">
    <location>
        <begin position="221"/>
        <end position="351"/>
    </location>
</feature>
<evidence type="ECO:0000256" key="5">
    <source>
        <dbReference type="ARBA" id="ARBA00022833"/>
    </source>
</evidence>
<dbReference type="SUPFAM" id="SSF55031">
    <property type="entry name" value="Bacterial exopeptidase dimerisation domain"/>
    <property type="match status" value="1"/>
</dbReference>
<dbReference type="Gene3D" id="3.40.630.10">
    <property type="entry name" value="Zn peptidases"/>
    <property type="match status" value="1"/>
</dbReference>
<dbReference type="Pfam" id="PF07687">
    <property type="entry name" value="M20_dimer"/>
    <property type="match status" value="1"/>
</dbReference>
<dbReference type="Gene3D" id="1.10.150.900">
    <property type="match status" value="1"/>
</dbReference>
<dbReference type="GO" id="GO:0008233">
    <property type="term" value="F:peptidase activity"/>
    <property type="evidence" value="ECO:0007669"/>
    <property type="project" value="UniProtKB-KW"/>
</dbReference>
<dbReference type="InterPro" id="IPR002933">
    <property type="entry name" value="Peptidase_M20"/>
</dbReference>
<dbReference type="PANTHER" id="PTHR45962:SF1">
    <property type="entry name" value="N-FATTY-ACYL-AMINO ACID SYNTHASE_HYDROLASE PM20D1"/>
    <property type="match status" value="1"/>
</dbReference>
<dbReference type="EMBL" id="NJBN01000003">
    <property type="protein sequence ID" value="TKJ41286.1"/>
    <property type="molecule type" value="Genomic_DNA"/>
</dbReference>
<comment type="similarity">
    <text evidence="1">Belongs to the peptidase M20A family.</text>
</comment>
<evidence type="ECO:0000259" key="6">
    <source>
        <dbReference type="Pfam" id="PF07687"/>
    </source>
</evidence>
<sequence length="457" mass="50203">MQEKNRISSRLLLTALTVVISFVLFLQVEGKEPDWNKVESEIVQLLQRLIQVDTQNPPGNELAACRVLKSFFDREGIGNEIYKVDETRANFIARLHGNGSKEAVLLAAHTDVVPFDEDEWSVPPLSGTLQDGFIYGRGALDDKGRLAVHAMTIALLKRHNVPLRRDIILLATAGEETGGSAGAGWMLERHRKELDAAFALNEGGRIISMDGKLLYVGIQTEEKAAYNVSLIVSGTTGHASVPRIDNAINSAAKAIERIARYSSPRILDPVTAAFFSVISKKDQRVRLVDGVLKTENPLYLALMTNTISPTLIQGGVKTNVHPPEVTINLNCRLLPGQDVGTFVDTLRSWVGPGPYQFKCSSRSKSHNPSSQEGIGYMLVEQVCREMFPGVSIVPYLSAGMSDATRLRAEGIPTYGLLPFPLDEDEVRRMHGKDERISVEALMTGMKLVYRIAVLAGK</sequence>
<gene>
    <name evidence="7" type="ORF">CEE37_06360</name>
</gene>
<dbReference type="GO" id="GO:0046872">
    <property type="term" value="F:metal ion binding"/>
    <property type="evidence" value="ECO:0007669"/>
    <property type="project" value="UniProtKB-KW"/>
</dbReference>
<evidence type="ECO:0000256" key="1">
    <source>
        <dbReference type="ARBA" id="ARBA00006247"/>
    </source>
</evidence>
<dbReference type="GO" id="GO:0006508">
    <property type="term" value="P:proteolysis"/>
    <property type="evidence" value="ECO:0007669"/>
    <property type="project" value="UniProtKB-KW"/>
</dbReference>
<protein>
    <recommendedName>
        <fullName evidence="6">Peptidase M20 dimerisation domain-containing protein</fullName>
    </recommendedName>
</protein>
<dbReference type="InterPro" id="IPR047177">
    <property type="entry name" value="Pept_M20A"/>
</dbReference>
<organism evidence="7 8">
    <name type="scientific">candidate division LCP-89 bacterium B3_LCP</name>
    <dbReference type="NCBI Taxonomy" id="2012998"/>
    <lineage>
        <taxon>Bacteria</taxon>
        <taxon>Pseudomonadati</taxon>
        <taxon>Bacteria division LCP-89</taxon>
    </lineage>
</organism>
<keyword evidence="2" id="KW-0645">Protease</keyword>
<name>A0A532V254_UNCL8</name>
<proteinExistence type="inferred from homology"/>
<dbReference type="Gene3D" id="3.30.70.360">
    <property type="match status" value="1"/>
</dbReference>
<dbReference type="PROSITE" id="PS00758">
    <property type="entry name" value="ARGE_DAPE_CPG2_1"/>
    <property type="match status" value="1"/>
</dbReference>
<keyword evidence="5" id="KW-0862">Zinc</keyword>
<keyword evidence="3" id="KW-0479">Metal-binding</keyword>
<dbReference type="AlphaFoldDB" id="A0A532V254"/>
<dbReference type="Proteomes" id="UP000319619">
    <property type="component" value="Unassembled WGS sequence"/>
</dbReference>
<dbReference type="SUPFAM" id="SSF53187">
    <property type="entry name" value="Zn-dependent exopeptidases"/>
    <property type="match status" value="1"/>
</dbReference>
<accession>A0A532V254</accession>
<dbReference type="PANTHER" id="PTHR45962">
    <property type="entry name" value="N-FATTY-ACYL-AMINO ACID SYNTHASE/HYDROLASE PM20D1"/>
    <property type="match status" value="1"/>
</dbReference>
<dbReference type="InterPro" id="IPR011650">
    <property type="entry name" value="Peptidase_M20_dimer"/>
</dbReference>
<keyword evidence="4" id="KW-0378">Hydrolase</keyword>
<dbReference type="InterPro" id="IPR036264">
    <property type="entry name" value="Bact_exopeptidase_dim_dom"/>
</dbReference>